<comment type="caution">
    <text evidence="1">The sequence shown here is derived from an EMBL/GenBank/DDBJ whole genome shotgun (WGS) entry which is preliminary data.</text>
</comment>
<dbReference type="AlphaFoldDB" id="A0A430FVZ8"/>
<dbReference type="EMBL" id="QXGK01000003">
    <property type="protein sequence ID" value="RSX58170.1"/>
    <property type="molecule type" value="Genomic_DNA"/>
</dbReference>
<evidence type="ECO:0000313" key="1">
    <source>
        <dbReference type="EMBL" id="RSX58170.1"/>
    </source>
</evidence>
<gene>
    <name evidence="1" type="ORF">D2E24_0530</name>
</gene>
<keyword evidence="2" id="KW-1185">Reference proteome</keyword>
<dbReference type="Proteomes" id="UP000287470">
    <property type="component" value="Unassembled WGS sequence"/>
</dbReference>
<organism evidence="1 2">
    <name type="scientific">Bifidobacterium samirii</name>
    <dbReference type="NCBI Taxonomy" id="2306974"/>
    <lineage>
        <taxon>Bacteria</taxon>
        <taxon>Bacillati</taxon>
        <taxon>Actinomycetota</taxon>
        <taxon>Actinomycetes</taxon>
        <taxon>Bifidobacteriales</taxon>
        <taxon>Bifidobacteriaceae</taxon>
        <taxon>Bifidobacterium</taxon>
    </lineage>
</organism>
<dbReference type="InterPro" id="IPR038287">
    <property type="entry name" value="Cse2_sf"/>
</dbReference>
<proteinExistence type="predicted"/>
<dbReference type="OrthoDB" id="4808431at2"/>
<accession>A0A430FVZ8</accession>
<dbReference type="RefSeq" id="WP_125967802.1">
    <property type="nucleotide sequence ID" value="NZ_QXGK01000003.1"/>
</dbReference>
<dbReference type="Gene3D" id="1.10.520.40">
    <property type="entry name" value="CRISPR-associated protein Cse2"/>
    <property type="match status" value="1"/>
</dbReference>
<dbReference type="InterPro" id="IPR013382">
    <property type="entry name" value="CRISPR-assoc_prot_Cse2"/>
</dbReference>
<dbReference type="Pfam" id="PF09485">
    <property type="entry name" value="CRISPR_Cse2"/>
    <property type="match status" value="1"/>
</dbReference>
<dbReference type="NCBIfam" id="TIGR02548">
    <property type="entry name" value="casB_cse2"/>
    <property type="match status" value="1"/>
</dbReference>
<name>A0A430FVZ8_9BIFI</name>
<reference evidence="1 2" key="1">
    <citation type="submission" date="2018-09" db="EMBL/GenBank/DDBJ databases">
        <title>Characterization of the phylogenetic diversity of five novel species belonging to the genus Bifidobacterium.</title>
        <authorList>
            <person name="Lugli G.A."/>
            <person name="Duranti S."/>
            <person name="Milani C."/>
        </authorList>
    </citation>
    <scope>NUCLEOTIDE SEQUENCE [LARGE SCALE GENOMIC DNA]</scope>
    <source>
        <strain evidence="1 2">2033B</strain>
    </source>
</reference>
<sequence length="214" mass="24235">MARYFSRDTADKLAGFVDGKIQNIQKRYIAKPGGDSWSRACLARLRRDFDGATPSWMTVGSDLFAGWPDDVPLVDDSVREVAAVKAAMELYAWHQQSQPQGMAQESGAGKDRMTFGKACSGLARDPSRAKAIRRRLEAIEACPDFNGMVRGIRALIMMMRRPGGDVKPIELDYRALTRDLYQMQFPESRSAVFQRWSRDYWNSISPDTDKTKRQ</sequence>
<protein>
    <submittedName>
        <fullName evidence="1">Type I-E CRISPR-associated protein Cse2/CasB</fullName>
    </submittedName>
</protein>
<evidence type="ECO:0000313" key="2">
    <source>
        <dbReference type="Proteomes" id="UP000287470"/>
    </source>
</evidence>